<reference evidence="2" key="1">
    <citation type="submission" date="2020-05" db="EMBL/GenBank/DDBJ databases">
        <authorList>
            <person name="Zhu T."/>
            <person name="Keshari N."/>
            <person name="Lu X."/>
        </authorList>
    </citation>
    <scope>NUCLEOTIDE SEQUENCE</scope>
    <source>
        <strain evidence="2">NK1-22</strain>
    </source>
</reference>
<dbReference type="PROSITE" id="PS00433">
    <property type="entry name" value="PHOSPHOFRUCTOKINASE"/>
    <property type="match status" value="1"/>
</dbReference>
<protein>
    <submittedName>
        <fullName evidence="2">Uncharacterized protein</fullName>
    </submittedName>
</protein>
<organism evidence="2">
    <name type="scientific">Thermoleptolyngbya oregonensis NK1-22</name>
    <dbReference type="NCBI Taxonomy" id="2547457"/>
    <lineage>
        <taxon>Bacteria</taxon>
        <taxon>Bacillati</taxon>
        <taxon>Cyanobacteriota</taxon>
        <taxon>Cyanophyceae</taxon>
        <taxon>Oculatellales</taxon>
        <taxon>Oculatellaceae</taxon>
        <taxon>Thermoleptolyngbya</taxon>
    </lineage>
</organism>
<dbReference type="InterPro" id="IPR015912">
    <property type="entry name" value="Phosphofructokinase_CS"/>
</dbReference>
<evidence type="ECO:0000313" key="2">
    <source>
        <dbReference type="EMBL" id="WOB42988.1"/>
    </source>
</evidence>
<sequence>MVISAYVPEIADRFLSLFPHRFDYLFAKHPAPGEPVQWKTESRHPLSDRMILRGDLLYGVRFGFKTRYAVIDIDRGSPYHPLRDRFAIGKIMAAIEPLGITDYVAVTSSYSAGLHLYLPLAADAVTWQLAAALEHLLMLRGFLVQAGLLEVFPNVRNYDADGPSLFNGHRLPLGPGSYLLGPDWQLTHTTPEQFCKAWEFCQRRNSIDLAEVDRTARLATRRIHRLSFKAEKFLNDLNACIEPGWTGYGQTNYLLGRITLRSYCFGHILRGGKPLTGERLIAEIVAVAMQAPGYRDWCRHQHEIWERAAEWARCVENSRYFPYRYPEHKQGKDSENDLVIDDQVLSWNAWQMERARERLCFAIADLLNRGELPATTAARFERLTLDYGFSGETLYRHRDLWHPDHLWKTPPNPPKTGDIPGGDRAGGASPPGTHTSLLAQTDRKTLPDKGFTPFWQGWDLGTGCNALPDKGSDDFSGEFHGKTNTKPRPERPAL</sequence>
<dbReference type="RefSeq" id="WP_316792034.1">
    <property type="nucleotide sequence ID" value="NZ_CP053540.1"/>
</dbReference>
<feature type="region of interest" description="Disordered" evidence="1">
    <location>
        <begin position="466"/>
        <end position="494"/>
    </location>
</feature>
<gene>
    <name evidence="2" type="ORF">HNI00_07330</name>
</gene>
<dbReference type="GO" id="GO:0003872">
    <property type="term" value="F:6-phosphofructokinase activity"/>
    <property type="evidence" value="ECO:0007669"/>
    <property type="project" value="InterPro"/>
</dbReference>
<dbReference type="AlphaFoldDB" id="A0AA97BPH0"/>
<name>A0AA97BPH0_9CYAN</name>
<dbReference type="EMBL" id="CP053540">
    <property type="protein sequence ID" value="WOB42988.1"/>
    <property type="molecule type" value="Genomic_DNA"/>
</dbReference>
<feature type="region of interest" description="Disordered" evidence="1">
    <location>
        <begin position="405"/>
        <end position="445"/>
    </location>
</feature>
<feature type="compositionally biased region" description="Basic and acidic residues" evidence="1">
    <location>
        <begin position="470"/>
        <end position="494"/>
    </location>
</feature>
<evidence type="ECO:0000256" key="1">
    <source>
        <dbReference type="SAM" id="MobiDB-lite"/>
    </source>
</evidence>
<proteinExistence type="predicted"/>
<accession>A0AA97BPH0</accession>
<dbReference type="KEGG" id="tog:HNI00_07330"/>